<evidence type="ECO:0000313" key="1">
    <source>
        <dbReference type="EMBL" id="SUH08299.1"/>
    </source>
</evidence>
<evidence type="ECO:0000313" key="2">
    <source>
        <dbReference type="Proteomes" id="UP000254346"/>
    </source>
</evidence>
<dbReference type="Proteomes" id="UP000254346">
    <property type="component" value="Unassembled WGS sequence"/>
</dbReference>
<gene>
    <name evidence="1" type="primary">yejA_3</name>
    <name evidence="1" type="ORF">NCTC8256_02224</name>
</gene>
<proteinExistence type="predicted"/>
<name>A0A379VP70_SALET</name>
<dbReference type="SUPFAM" id="SSF53850">
    <property type="entry name" value="Periplasmic binding protein-like II"/>
    <property type="match status" value="1"/>
</dbReference>
<organism evidence="1 2">
    <name type="scientific">Salmonella enterica I</name>
    <dbReference type="NCBI Taxonomy" id="59201"/>
    <lineage>
        <taxon>Bacteria</taxon>
        <taxon>Pseudomonadati</taxon>
        <taxon>Pseudomonadota</taxon>
        <taxon>Gammaproteobacteria</taxon>
        <taxon>Enterobacterales</taxon>
        <taxon>Enterobacteriaceae</taxon>
        <taxon>Salmonella</taxon>
    </lineage>
</organism>
<dbReference type="EMBL" id="UGXR01000001">
    <property type="protein sequence ID" value="SUH08299.1"/>
    <property type="molecule type" value="Genomic_DNA"/>
</dbReference>
<accession>A0A379VP70</accession>
<reference evidence="1 2" key="1">
    <citation type="submission" date="2018-06" db="EMBL/GenBank/DDBJ databases">
        <authorList>
            <consortium name="Pathogen Informatics"/>
            <person name="Doyle S."/>
        </authorList>
    </citation>
    <scope>NUCLEOTIDE SEQUENCE [LARGE SCALE GENOMIC DNA]</scope>
    <source>
        <strain evidence="1 2">NCTC8256</strain>
    </source>
</reference>
<sequence length="88" mass="9992">MTLSAIGTFDNFNRYSLRGNPGVRTEALYDTLFTTSDDEPGSYYPLIADHARYAADYSWVEISINPRARFTMARPLPPAMWPLPFISL</sequence>
<dbReference type="AlphaFoldDB" id="A0A379VP70"/>
<protein>
    <submittedName>
        <fullName evidence="1">Transport system periplasmic binding protein</fullName>
    </submittedName>
</protein>
<dbReference type="Gene3D" id="3.40.190.10">
    <property type="entry name" value="Periplasmic binding protein-like II"/>
    <property type="match status" value="1"/>
</dbReference>